<protein>
    <submittedName>
        <fullName evidence="1">Uncharacterized protein</fullName>
    </submittedName>
</protein>
<gene>
    <name evidence="1" type="ORF">CWI82_02920</name>
</gene>
<evidence type="ECO:0000313" key="1">
    <source>
        <dbReference type="EMBL" id="RZQ56279.1"/>
    </source>
</evidence>
<accession>A0ACD2HJD5</accession>
<sequence length="1024" mass="115409">MKTNMKIKNHSVIAASIAFVLGSGSFVANAQQATVAVKIQGPQYQPEIQFAGSPRLSQVFEQANLNSEEIFWPGVRLVSAEKHFEITQRQRKLTQDLYALQAHFREQGEDSYAQLMNRMAVQVADWPLVGAEPIGRGHVEQGPKDITYGVDINKKSSLSSNFDEARLNIHANPMLPQGSAEQPKRYQLLMPTIAEHQFADLQVVGAVWVPFVMRYHPNFTARESSVNENFHDRIEAIAQHGKVVQVSAAGDVQIINIDPHNAHSQKFSAGAKLVVLFNERKLPNEFKHINQELVQLAKYWNPLQPTLGAQRRAHFTTLSQYVPDAQTGTKIEPPTLWLGEPKEKLRPSISDFGSVGLLQMPSGRHAEQGEFSFTYHDQEEYRRWALNLQLFPWLEATIRYNDIRTRLYSQFEGFSGDQTYKDRGVDLKLRLTEESRWLPETSVGVRDVAGTGLFAGEYIAASKRIGNFDFTAGLGWGYLGKNANITNPFCKLTDEFCNRPSGTTGTGGDFEVDKWFKGNTAWFGGVEYQTPWDPLTIKVEYDSNNYRNEPSRVTVPQDSRWNYGLEYDLGNNMSIKASYERGNTFMFGFTIRTNLANAVQPKIDTPKRPPAPPRMQDIAQLEQQEELSKLRIALNSDASTWVSEIALSEDKETLTLYGNQYRYRDSELGLEKMARVLATEVPDSVKTYQFVDQIGSTNLAQNNIDADIFKDAIARRTINATTQQAYSRSEATQTPGDTLYKYDFEFADLPTVSVKPFLDQSFGGPEDFYMYQVGVDARVIYSLSRNTYIFGTASARIADNYDKFNYTTGNETGALPRVRTYVREYVTSSDVFLRNLQLVHRFQIDDSWFAAGYVGYQEQMFGGFGGEVLYRELDSNWAVGLDVNYAKQRDWENHFGFRDYDVVTGHLTGYWRPSFMPNTLVRVAAGQFLAGDRGVQVSVDHKFDSGIIVGAYAAKTNVSAEEYGEGSFTKGFYISIPFDILQLRYSPGRGAISWTPLTRDGGQMLGGGVGLYGATDKRSPFYTD</sequence>
<proteinExistence type="predicted"/>
<dbReference type="Proteomes" id="UP000293092">
    <property type="component" value="Unassembled WGS sequence"/>
</dbReference>
<reference evidence="1" key="1">
    <citation type="submission" date="2017-11" db="EMBL/GenBank/DDBJ databases">
        <title>Comparative genomic and phylogenomic analyses of the family Idiomarinaceae.</title>
        <authorList>
            <person name="Liu Y."/>
            <person name="Shao Z."/>
        </authorList>
    </citation>
    <scope>NUCLEOTIDE SEQUENCE</scope>
    <source>
        <strain evidence="1">PIN1</strain>
    </source>
</reference>
<name>A0ACD2HJD5_9GAMM</name>
<comment type="caution">
    <text evidence="1">The sequence shown here is derived from an EMBL/GenBank/DDBJ whole genome shotgun (WGS) entry which is preliminary data.</text>
</comment>
<dbReference type="EMBL" id="PIQJ01000001">
    <property type="protein sequence ID" value="RZQ56279.1"/>
    <property type="molecule type" value="Genomic_DNA"/>
</dbReference>
<evidence type="ECO:0000313" key="2">
    <source>
        <dbReference type="Proteomes" id="UP000293092"/>
    </source>
</evidence>
<keyword evidence="2" id="KW-1185">Reference proteome</keyword>
<organism evidence="1 2">
    <name type="scientific">Pseudidiomarina tainanensis</name>
    <dbReference type="NCBI Taxonomy" id="502365"/>
    <lineage>
        <taxon>Bacteria</taxon>
        <taxon>Pseudomonadati</taxon>
        <taxon>Pseudomonadota</taxon>
        <taxon>Gammaproteobacteria</taxon>
        <taxon>Alteromonadales</taxon>
        <taxon>Idiomarinaceae</taxon>
        <taxon>Pseudidiomarina</taxon>
    </lineage>
</organism>